<dbReference type="EMBL" id="KZ989403">
    <property type="protein sequence ID" value="RKP26516.1"/>
    <property type="molecule type" value="Genomic_DNA"/>
</dbReference>
<dbReference type="InterPro" id="IPR039763">
    <property type="entry name" value="ARMT1"/>
</dbReference>
<evidence type="ECO:0000256" key="8">
    <source>
        <dbReference type="RuleBase" id="RU367030"/>
    </source>
</evidence>
<accession>A0A4P9Z2A6</accession>
<evidence type="ECO:0000256" key="6">
    <source>
        <dbReference type="ARBA" id="ARBA00048809"/>
    </source>
</evidence>
<dbReference type="InterPro" id="IPR002791">
    <property type="entry name" value="ARMT1-like_metal-bd"/>
</dbReference>
<evidence type="ECO:0000256" key="2">
    <source>
        <dbReference type="ARBA" id="ARBA00009519"/>
    </source>
</evidence>
<evidence type="ECO:0000313" key="11">
    <source>
        <dbReference type="Proteomes" id="UP000278143"/>
    </source>
</evidence>
<dbReference type="FunFam" id="3.40.50.10880:FF:000005">
    <property type="entry name" value="DUF89-domain-containing protein"/>
    <property type="match status" value="1"/>
</dbReference>
<dbReference type="GO" id="GO:0097023">
    <property type="term" value="F:fructose 6-phosphate aldolase activity"/>
    <property type="evidence" value="ECO:0007669"/>
    <property type="project" value="RHEA"/>
</dbReference>
<reference evidence="11" key="1">
    <citation type="journal article" date="2018" name="Nat. Microbiol.">
        <title>Leveraging single-cell genomics to expand the fungal tree of life.</title>
        <authorList>
            <person name="Ahrendt S.R."/>
            <person name="Quandt C.A."/>
            <person name="Ciobanu D."/>
            <person name="Clum A."/>
            <person name="Salamov A."/>
            <person name="Andreopoulos B."/>
            <person name="Cheng J.F."/>
            <person name="Woyke T."/>
            <person name="Pelin A."/>
            <person name="Henrissat B."/>
            <person name="Reynolds N.K."/>
            <person name="Benny G.L."/>
            <person name="Smith M.E."/>
            <person name="James T.Y."/>
            <person name="Grigoriev I.V."/>
        </authorList>
    </citation>
    <scope>NUCLEOTIDE SEQUENCE [LARGE SCALE GENOMIC DNA]</scope>
    <source>
        <strain evidence="11">Benny S71-1</strain>
    </source>
</reference>
<feature type="domain" description="Damage-control phosphatase ARMT1-like metal-binding" evidence="9">
    <location>
        <begin position="26"/>
        <end position="431"/>
    </location>
</feature>
<organism evidence="10 11">
    <name type="scientific">Syncephalis pseudoplumigaleata</name>
    <dbReference type="NCBI Taxonomy" id="1712513"/>
    <lineage>
        <taxon>Eukaryota</taxon>
        <taxon>Fungi</taxon>
        <taxon>Fungi incertae sedis</taxon>
        <taxon>Zoopagomycota</taxon>
        <taxon>Zoopagomycotina</taxon>
        <taxon>Zoopagomycetes</taxon>
        <taxon>Zoopagales</taxon>
        <taxon>Piptocephalidaceae</taxon>
        <taxon>Syncephalis</taxon>
    </lineage>
</organism>
<dbReference type="SUPFAM" id="SSF111321">
    <property type="entry name" value="AF1104-like"/>
    <property type="match status" value="1"/>
</dbReference>
<dbReference type="Gene3D" id="1.20.930.60">
    <property type="match status" value="1"/>
</dbReference>
<dbReference type="GO" id="GO:0046872">
    <property type="term" value="F:metal ion binding"/>
    <property type="evidence" value="ECO:0007669"/>
    <property type="project" value="UniProtKB-UniRule"/>
</dbReference>
<keyword evidence="3 8" id="KW-0479">Metal-binding</keyword>
<keyword evidence="4 8" id="KW-0378">Hydrolase</keyword>
<evidence type="ECO:0000313" key="10">
    <source>
        <dbReference type="EMBL" id="RKP26516.1"/>
    </source>
</evidence>
<comment type="function">
    <text evidence="7 8">Metal-dependent phosphatase that shows phosphatase activity against several substrates, including fructose-1-phosphate and fructose-6-phosphate. Its preference for fructose-1-phosphate, a strong glycating agent that causes DNA damage rather than a canonical yeast metabolite, suggests a damage-control function in hexose phosphate metabolism.</text>
</comment>
<comment type="similarity">
    <text evidence="2 8">Belongs to the damage-control phosphatase family. Sugar phosphate phosphatase III subfamily.</text>
</comment>
<dbReference type="EC" id="3.1.3.-" evidence="8"/>
<dbReference type="AlphaFoldDB" id="A0A4P9Z2A6"/>
<dbReference type="InterPro" id="IPR036075">
    <property type="entry name" value="ARMT-1-like_metal-bd_sf"/>
</dbReference>
<dbReference type="Proteomes" id="UP000278143">
    <property type="component" value="Unassembled WGS sequence"/>
</dbReference>
<sequence>MQAPTPAAPPCPPLSGQHRNSFAFTTITKRLPVILAKAVDDLTRTSYALGRDSATSSDDTVQAKREEAKQLLSQLGEIRYELQRDRKLKPIAADHDGDSEHWNRLLQTHFPDGTWLSTPWLVSECYMYRLVRGVFARSTHWRDHDPFARQKQEALQHSATTVNALVGRFHAILRDAATADDHMSATAFAELVNVSLWGNGTDLSLLPNLNAEQTASLQAAMTSEDAHHHTIANDLPALWELVAPLREARIDIILDNAGFELFCDLLLADWLVQSGRARVVHFHAKQIPWFVSDVIRADFDWTHRALRELECFTTLSHHDDLVAMLDRWQSHLSAGRWLLEADPFWTTPYAFWHLPSHAPSLWRALQQSSLCIYKGDLNYRKLVYDCMWRPDTPFHEAIGPLHTAPGAPPLVALRTCKADVVAGLAAGKAEALSLACPEWMVNGEYAVIQLSKP</sequence>
<dbReference type="GO" id="GO:0006974">
    <property type="term" value="P:DNA damage response"/>
    <property type="evidence" value="ECO:0007669"/>
    <property type="project" value="TreeGrafter"/>
</dbReference>
<dbReference type="GO" id="GO:0005634">
    <property type="term" value="C:nucleus"/>
    <property type="evidence" value="ECO:0007669"/>
    <property type="project" value="TreeGrafter"/>
</dbReference>
<keyword evidence="5 8" id="KW-0464">Manganese</keyword>
<dbReference type="Pfam" id="PF01937">
    <property type="entry name" value="ARMT1-like_dom"/>
    <property type="match status" value="1"/>
</dbReference>
<evidence type="ECO:0000256" key="5">
    <source>
        <dbReference type="ARBA" id="ARBA00023211"/>
    </source>
</evidence>
<comment type="catalytic activity">
    <reaction evidence="1 8">
        <text>beta-D-fructose 1-phosphate + H2O = D-fructose + phosphate</text>
        <dbReference type="Rhea" id="RHEA:35603"/>
        <dbReference type="ChEBI" id="CHEBI:15377"/>
        <dbReference type="ChEBI" id="CHEBI:37721"/>
        <dbReference type="ChEBI" id="CHEBI:43474"/>
        <dbReference type="ChEBI" id="CHEBI:138881"/>
    </reaction>
</comment>
<dbReference type="OrthoDB" id="541375at2759"/>
<comment type="catalytic activity">
    <reaction evidence="6 8">
        <text>beta-D-fructose 6-phosphate = dihydroxyacetone + D-glyceraldehyde 3-phosphate</text>
        <dbReference type="Rhea" id="RHEA:28002"/>
        <dbReference type="ChEBI" id="CHEBI:16016"/>
        <dbReference type="ChEBI" id="CHEBI:57634"/>
        <dbReference type="ChEBI" id="CHEBI:59776"/>
    </reaction>
</comment>
<comment type="cofactor">
    <cofactor evidence="8">
        <name>Mn(2+)</name>
        <dbReference type="ChEBI" id="CHEBI:29035"/>
    </cofactor>
    <cofactor evidence="8">
        <name>Ni(2+)</name>
        <dbReference type="ChEBI" id="CHEBI:49786"/>
    </cofactor>
</comment>
<name>A0A4P9Z2A6_9FUNG</name>
<dbReference type="PANTHER" id="PTHR12260">
    <property type="entry name" value="DAMAGE-CONTROL PHOSPHATASE ARMT1"/>
    <property type="match status" value="1"/>
</dbReference>
<evidence type="ECO:0000256" key="3">
    <source>
        <dbReference type="ARBA" id="ARBA00022723"/>
    </source>
</evidence>
<evidence type="ECO:0000256" key="7">
    <source>
        <dbReference type="ARBA" id="ARBA00054243"/>
    </source>
</evidence>
<evidence type="ECO:0000256" key="4">
    <source>
        <dbReference type="ARBA" id="ARBA00022801"/>
    </source>
</evidence>
<evidence type="ECO:0000256" key="1">
    <source>
        <dbReference type="ARBA" id="ARBA00001326"/>
    </source>
</evidence>
<dbReference type="GO" id="GO:0103026">
    <property type="term" value="F:fructose-1-phosphatase activity"/>
    <property type="evidence" value="ECO:0007669"/>
    <property type="project" value="RHEA"/>
</dbReference>
<dbReference type="GO" id="GO:0004427">
    <property type="term" value="F:inorganic diphosphate phosphatase activity"/>
    <property type="evidence" value="ECO:0007669"/>
    <property type="project" value="UniProtKB-ARBA"/>
</dbReference>
<proteinExistence type="inferred from homology"/>
<evidence type="ECO:0000259" key="9">
    <source>
        <dbReference type="Pfam" id="PF01937"/>
    </source>
</evidence>
<gene>
    <name evidence="10" type="ORF">SYNPS1DRAFT_14088</name>
</gene>
<dbReference type="GO" id="GO:0030643">
    <property type="term" value="P:intracellular phosphate ion homeostasis"/>
    <property type="evidence" value="ECO:0007669"/>
    <property type="project" value="UniProtKB-ARBA"/>
</dbReference>
<dbReference type="PANTHER" id="PTHR12260:SF6">
    <property type="entry name" value="DAMAGE-CONTROL PHOSPHATASE ARMT1"/>
    <property type="match status" value="1"/>
</dbReference>
<keyword evidence="11" id="KW-1185">Reference proteome</keyword>
<dbReference type="Gene3D" id="3.40.50.10880">
    <property type="entry name" value="Uncharacterised protein PF01937, DUF89, domain 3"/>
    <property type="match status" value="1"/>
</dbReference>
<comment type="domain">
    <text evidence="8">Subfamily III proteins have a conserved RTxK motif about 40-50 residues from the C-terminus; the threonine may be replaced by serine or cysteine.</text>
</comment>
<protein>
    <recommendedName>
        <fullName evidence="8">Sugar phosphate phosphatase</fullName>
        <ecNumber evidence="8">3.1.3.-</ecNumber>
    </recommendedName>
</protein>